<dbReference type="EMBL" id="JANAKD010001101">
    <property type="protein sequence ID" value="KAJ3483402.1"/>
    <property type="molecule type" value="Genomic_DNA"/>
</dbReference>
<organism evidence="1 2">
    <name type="scientific">Lecanicillium saksenae</name>
    <dbReference type="NCBI Taxonomy" id="468837"/>
    <lineage>
        <taxon>Eukaryota</taxon>
        <taxon>Fungi</taxon>
        <taxon>Dikarya</taxon>
        <taxon>Ascomycota</taxon>
        <taxon>Pezizomycotina</taxon>
        <taxon>Sordariomycetes</taxon>
        <taxon>Hypocreomycetidae</taxon>
        <taxon>Hypocreales</taxon>
        <taxon>Cordycipitaceae</taxon>
        <taxon>Lecanicillium</taxon>
    </lineage>
</organism>
<protein>
    <submittedName>
        <fullName evidence="1">Uncharacterized protein</fullName>
    </submittedName>
</protein>
<evidence type="ECO:0000313" key="1">
    <source>
        <dbReference type="EMBL" id="KAJ3483402.1"/>
    </source>
</evidence>
<name>A0ACC1QM53_9HYPO</name>
<reference evidence="1" key="1">
    <citation type="submission" date="2022-07" db="EMBL/GenBank/DDBJ databases">
        <title>Genome Sequence of Lecanicillium saksenae.</title>
        <authorList>
            <person name="Buettner E."/>
        </authorList>
    </citation>
    <scope>NUCLEOTIDE SEQUENCE</scope>
    <source>
        <strain evidence="1">VT-O1</strain>
    </source>
</reference>
<proteinExistence type="predicted"/>
<comment type="caution">
    <text evidence="1">The sequence shown here is derived from an EMBL/GenBank/DDBJ whole genome shotgun (WGS) entry which is preliminary data.</text>
</comment>
<evidence type="ECO:0000313" key="2">
    <source>
        <dbReference type="Proteomes" id="UP001148737"/>
    </source>
</evidence>
<accession>A0ACC1QM53</accession>
<sequence length="527" mass="58351">MVNTSDLLQLPLWRPEAYVEDASPAERIALSYERARSVARLDRSDLAAVLKELESFDAVGEFMLTEVGHGLDARHIETTATEMDDGSFDLHTPNIKAAKSMPPATPYAKMPHRRRVTSRLLPSRPGAKVIDHAITSFTHVRLEASALLGSLDAPENERKDFFSHIHRVSVGTLSLSMVHIPIIRLSAYILGRYSQRRCVTGPDPGQQIPVVYFSTQNTPILTALTCASVFDAYATTTITGFMEAESPQIRSSLATIFKQTITHSVKALYPEMIDRCGWQGLYNHNQLQELALTMQGNSVAEGDILVLCIKMVSEVFLGRYDLPKTQDPRSLLAQHEMGIWQESGELAMAAMIKEGSNRNDEFNKILLPRVRKLVLATGQRAAYEAAAASEKVTPAMLKLFEATCLLDDASWYVENKKVTSAELYSRHADAVAELLPSLETLLQDSGASPWATAPILREDSWIEFIERLPTFGHEDTSRNIKDAAVSQSTDGSSVSDIESKKVGSKIRKRTLSRLVNLMCPTLSFSRG</sequence>
<dbReference type="Proteomes" id="UP001148737">
    <property type="component" value="Unassembled WGS sequence"/>
</dbReference>
<keyword evidence="2" id="KW-1185">Reference proteome</keyword>
<gene>
    <name evidence="1" type="ORF">NLG97_g7315</name>
</gene>